<dbReference type="GO" id="GO:0005975">
    <property type="term" value="P:carbohydrate metabolic process"/>
    <property type="evidence" value="ECO:0007669"/>
    <property type="project" value="InterPro"/>
</dbReference>
<gene>
    <name evidence="5 6 7" type="primary">LOC111128195</name>
</gene>
<dbReference type="UniPathway" id="UPA00378"/>
<dbReference type="RefSeq" id="XP_022329389.1">
    <property type="nucleotide sequence ID" value="XM_022473681.1"/>
</dbReference>
<dbReference type="RefSeq" id="XP_022329390.1">
    <property type="nucleotide sequence ID" value="XM_022473682.1"/>
</dbReference>
<keyword evidence="3" id="KW-0812">Transmembrane</keyword>
<keyword evidence="3" id="KW-0325">Glycoprotein</keyword>
<sequence>MLSKRRACFKAVVVYLTLLTMFGILFVNHIRTNLNSTNEVFRHLDNKIKQKWTPSIEVLNEKRYKKEPEDKSLKRVTFNISKTPEIVCIDFTGRLGNLMYGYAFLYAMARSKGLFPVIPDDSSLPKFFNVQNTTLSSIGKSKKACATLPSYKERWALSYDEKLTQVPQIKGANFFGYFQSWKYWIPFEEEIRDVFQFNEPIKSKAVAQFNAILRQRHFTIGRESVVVSIHVRREDYLSKENIKFGYLIPNATYFRKAMRYFRKKFKNVFFIVGSNDIPWCREALAGEPNVHFSVGNSAVEDMALLSLSNHTIASVGTYGWWIGWMAGGITLYYKNMFVPGSDFAKTFRNESTEDFIYPGWILME</sequence>
<keyword evidence="2 3" id="KW-0808">Transferase</keyword>
<comment type="similarity">
    <text evidence="3">Belongs to the glycosyltransferase 11 family.</text>
</comment>
<dbReference type="Pfam" id="PF01531">
    <property type="entry name" value="Glyco_transf_11"/>
    <property type="match status" value="1"/>
</dbReference>
<dbReference type="OrthoDB" id="3226at2759"/>
<comment type="subcellular location">
    <subcellularLocation>
        <location evidence="3">Golgi apparatus</location>
        <location evidence="3">Golgi stack membrane</location>
        <topology evidence="3">Single-pass type II membrane protein</topology>
    </subcellularLocation>
</comment>
<dbReference type="CDD" id="cd11301">
    <property type="entry name" value="Fut1_Fut2_like"/>
    <property type="match status" value="1"/>
</dbReference>
<evidence type="ECO:0000313" key="4">
    <source>
        <dbReference type="Proteomes" id="UP000694844"/>
    </source>
</evidence>
<dbReference type="GO" id="GO:0008107">
    <property type="term" value="F:galactoside 2-alpha-L-fucosyltransferase activity"/>
    <property type="evidence" value="ECO:0007669"/>
    <property type="project" value="InterPro"/>
</dbReference>
<evidence type="ECO:0000313" key="5">
    <source>
        <dbReference type="RefSeq" id="XP_022329388.1"/>
    </source>
</evidence>
<keyword evidence="3" id="KW-1133">Transmembrane helix</keyword>
<evidence type="ECO:0000313" key="6">
    <source>
        <dbReference type="RefSeq" id="XP_022329389.1"/>
    </source>
</evidence>
<keyword evidence="1 3" id="KW-0328">Glycosyltransferase</keyword>
<dbReference type="GeneID" id="111128195"/>
<keyword evidence="3" id="KW-0472">Membrane</keyword>
<accession>A0A8B8DNS3</accession>
<evidence type="ECO:0000256" key="3">
    <source>
        <dbReference type="RuleBase" id="RU363129"/>
    </source>
</evidence>
<dbReference type="AlphaFoldDB" id="A0A8B8DNS3"/>
<dbReference type="PANTHER" id="PTHR11927:SF9">
    <property type="entry name" value="L-FUCOSYLTRANSFERASE"/>
    <property type="match status" value="1"/>
</dbReference>
<dbReference type="KEGG" id="cvn:111128195"/>
<name>A0A8B8DNS3_CRAVI</name>
<keyword evidence="4" id="KW-1185">Reference proteome</keyword>
<keyword evidence="3" id="KW-0735">Signal-anchor</keyword>
<evidence type="ECO:0000256" key="1">
    <source>
        <dbReference type="ARBA" id="ARBA00022676"/>
    </source>
</evidence>
<proteinExistence type="inferred from homology"/>
<protein>
    <recommendedName>
        <fullName evidence="3">L-Fucosyltransferase</fullName>
        <ecNumber evidence="3">2.4.1.-</ecNumber>
    </recommendedName>
</protein>
<keyword evidence="3" id="KW-0333">Golgi apparatus</keyword>
<dbReference type="PANTHER" id="PTHR11927">
    <property type="entry name" value="GALACTOSIDE 2-L-FUCOSYLTRANSFERASE"/>
    <property type="match status" value="1"/>
</dbReference>
<dbReference type="RefSeq" id="XP_022329388.1">
    <property type="nucleotide sequence ID" value="XM_022473680.1"/>
</dbReference>
<evidence type="ECO:0000313" key="7">
    <source>
        <dbReference type="RefSeq" id="XP_022329390.1"/>
    </source>
</evidence>
<organism evidence="4 5">
    <name type="scientific">Crassostrea virginica</name>
    <name type="common">Eastern oyster</name>
    <dbReference type="NCBI Taxonomy" id="6565"/>
    <lineage>
        <taxon>Eukaryota</taxon>
        <taxon>Metazoa</taxon>
        <taxon>Spiralia</taxon>
        <taxon>Lophotrochozoa</taxon>
        <taxon>Mollusca</taxon>
        <taxon>Bivalvia</taxon>
        <taxon>Autobranchia</taxon>
        <taxon>Pteriomorphia</taxon>
        <taxon>Ostreida</taxon>
        <taxon>Ostreoidea</taxon>
        <taxon>Ostreidae</taxon>
        <taxon>Crassostrea</taxon>
    </lineage>
</organism>
<reference evidence="5 6" key="1">
    <citation type="submission" date="2025-04" db="UniProtKB">
        <authorList>
            <consortium name="RefSeq"/>
        </authorList>
    </citation>
    <scope>IDENTIFICATION</scope>
    <source>
        <tissue evidence="5 6">Whole sample</tissue>
    </source>
</reference>
<dbReference type="GO" id="GO:0032580">
    <property type="term" value="C:Golgi cisterna membrane"/>
    <property type="evidence" value="ECO:0007669"/>
    <property type="project" value="UniProtKB-SubCell"/>
</dbReference>
<feature type="transmembrane region" description="Helical" evidence="3">
    <location>
        <begin position="7"/>
        <end position="27"/>
    </location>
</feature>
<evidence type="ECO:0000256" key="2">
    <source>
        <dbReference type="ARBA" id="ARBA00022679"/>
    </source>
</evidence>
<dbReference type="InterPro" id="IPR002516">
    <property type="entry name" value="Glyco_trans_11"/>
</dbReference>
<comment type="pathway">
    <text evidence="3">Protein modification; protein glycosylation.</text>
</comment>
<dbReference type="Proteomes" id="UP000694844">
    <property type="component" value="Chromosome 4"/>
</dbReference>
<dbReference type="EC" id="2.4.1.-" evidence="3"/>